<feature type="domain" description="Protein FecR C-terminal" evidence="3">
    <location>
        <begin position="321"/>
        <end position="389"/>
    </location>
</feature>
<dbReference type="InterPro" id="IPR032508">
    <property type="entry name" value="FecR_C"/>
</dbReference>
<evidence type="ECO:0000313" key="5">
    <source>
        <dbReference type="Proteomes" id="UP000263900"/>
    </source>
</evidence>
<dbReference type="Proteomes" id="UP000263900">
    <property type="component" value="Chromosome"/>
</dbReference>
<evidence type="ECO:0000256" key="1">
    <source>
        <dbReference type="SAM" id="Phobius"/>
    </source>
</evidence>
<keyword evidence="1" id="KW-0472">Membrane</keyword>
<dbReference type="InterPro" id="IPR012373">
    <property type="entry name" value="Ferrdict_sens_TM"/>
</dbReference>
<dbReference type="OrthoDB" id="737880at2"/>
<dbReference type="InterPro" id="IPR006860">
    <property type="entry name" value="FecR"/>
</dbReference>
<dbReference type="Pfam" id="PF16344">
    <property type="entry name" value="FecR_C"/>
    <property type="match status" value="1"/>
</dbReference>
<dbReference type="AlphaFoldDB" id="A0A3B7MNC0"/>
<keyword evidence="5" id="KW-1185">Reference proteome</keyword>
<dbReference type="Pfam" id="PF04773">
    <property type="entry name" value="FecR"/>
    <property type="match status" value="1"/>
</dbReference>
<keyword evidence="1" id="KW-0812">Transmembrane</keyword>
<proteinExistence type="predicted"/>
<dbReference type="PANTHER" id="PTHR30273:SF2">
    <property type="entry name" value="PROTEIN FECR"/>
    <property type="match status" value="1"/>
</dbReference>
<accession>A0A3B7MNC0</accession>
<dbReference type="Gene3D" id="3.55.50.30">
    <property type="match status" value="1"/>
</dbReference>
<evidence type="ECO:0000259" key="2">
    <source>
        <dbReference type="Pfam" id="PF04773"/>
    </source>
</evidence>
<reference evidence="4 5" key="1">
    <citation type="submission" date="2018-09" db="EMBL/GenBank/DDBJ databases">
        <title>Genome sequencing of strain 6GH32-13.</title>
        <authorList>
            <person name="Weon H.-Y."/>
            <person name="Heo J."/>
            <person name="Kwon S.-W."/>
        </authorList>
    </citation>
    <scope>NUCLEOTIDE SEQUENCE [LARGE SCALE GENOMIC DNA]</scope>
    <source>
        <strain evidence="4 5">5GH32-13</strain>
    </source>
</reference>
<evidence type="ECO:0000313" key="4">
    <source>
        <dbReference type="EMBL" id="AXY73115.1"/>
    </source>
</evidence>
<dbReference type="EMBL" id="CP032157">
    <property type="protein sequence ID" value="AXY73115.1"/>
    <property type="molecule type" value="Genomic_DNA"/>
</dbReference>
<dbReference type="PANTHER" id="PTHR30273">
    <property type="entry name" value="PERIPLASMIC SIGNAL SENSOR AND SIGMA FACTOR ACTIVATOR FECR-RELATED"/>
    <property type="match status" value="1"/>
</dbReference>
<dbReference type="Gene3D" id="2.60.120.1440">
    <property type="match status" value="1"/>
</dbReference>
<feature type="domain" description="FecR protein" evidence="2">
    <location>
        <begin position="189"/>
        <end position="280"/>
    </location>
</feature>
<sequence length="395" mass="43994">MVSTMNMQPPPWETVLRAIHSGQQPPAAAWQALTAEEQELLDLLQKEKLTAHALELLGNIDEEAAWRKVSEGLEKQRTQKRMVHMRFLRYAAIIVGILLMGATGYLLLKTDKQPVPRDVVSGTYITEPLNHKRATLVLDDGRRLDLHQQADSTIHQGQTAINNIDTSLLKYTAVTETLKPAGYNTLIIPRGGKYKIELADGTEVWLNAETILHYPVHFGGVASRKVVLEKGEAYFKVKPNAKLPFIVNAGEVDVRVLGTEFNVNTYTSVPTTTLVHGSVQLNGDAASSTLRPNEQAKYSNGAFVRKTVDTETYTAWRFGQMIYEEITLEEVMNMLGRQYDYTITFTDPALKGQKFGGRFKETEHIEDVLAAIGKAGDLKFSIRGKTIIVSPVLSK</sequence>
<dbReference type="GO" id="GO:0016989">
    <property type="term" value="F:sigma factor antagonist activity"/>
    <property type="evidence" value="ECO:0007669"/>
    <property type="project" value="TreeGrafter"/>
</dbReference>
<dbReference type="KEGG" id="pseg:D3H65_03625"/>
<keyword evidence="1" id="KW-1133">Transmembrane helix</keyword>
<organism evidence="4 5">
    <name type="scientific">Paraflavitalea soli</name>
    <dbReference type="NCBI Taxonomy" id="2315862"/>
    <lineage>
        <taxon>Bacteria</taxon>
        <taxon>Pseudomonadati</taxon>
        <taxon>Bacteroidota</taxon>
        <taxon>Chitinophagia</taxon>
        <taxon>Chitinophagales</taxon>
        <taxon>Chitinophagaceae</taxon>
        <taxon>Paraflavitalea</taxon>
    </lineage>
</organism>
<gene>
    <name evidence="4" type="ORF">D3H65_03625</name>
</gene>
<evidence type="ECO:0000259" key="3">
    <source>
        <dbReference type="Pfam" id="PF16344"/>
    </source>
</evidence>
<protein>
    <submittedName>
        <fullName evidence="4">DUF4974 domain-containing protein</fullName>
    </submittedName>
</protein>
<feature type="transmembrane region" description="Helical" evidence="1">
    <location>
        <begin position="87"/>
        <end position="108"/>
    </location>
</feature>
<name>A0A3B7MNC0_9BACT</name>